<dbReference type="EMBL" id="CAJVQC010102286">
    <property type="protein sequence ID" value="CAG8831809.1"/>
    <property type="molecule type" value="Genomic_DNA"/>
</dbReference>
<dbReference type="Proteomes" id="UP000789920">
    <property type="component" value="Unassembled WGS sequence"/>
</dbReference>
<name>A0ACA9SA48_9GLOM</name>
<organism evidence="1 2">
    <name type="scientific">Racocetra persica</name>
    <dbReference type="NCBI Taxonomy" id="160502"/>
    <lineage>
        <taxon>Eukaryota</taxon>
        <taxon>Fungi</taxon>
        <taxon>Fungi incertae sedis</taxon>
        <taxon>Mucoromycota</taxon>
        <taxon>Glomeromycotina</taxon>
        <taxon>Glomeromycetes</taxon>
        <taxon>Diversisporales</taxon>
        <taxon>Gigasporaceae</taxon>
        <taxon>Racocetra</taxon>
    </lineage>
</organism>
<sequence length="52" mass="6086">MPPIVRNASRRNRYNPTVPKVEKLNTLKDWVKRTFNAYLNSESVPRPSSNSR</sequence>
<keyword evidence="2" id="KW-1185">Reference proteome</keyword>
<accession>A0ACA9SA48</accession>
<evidence type="ECO:0000313" key="1">
    <source>
        <dbReference type="EMBL" id="CAG8831809.1"/>
    </source>
</evidence>
<reference evidence="1" key="1">
    <citation type="submission" date="2021-06" db="EMBL/GenBank/DDBJ databases">
        <authorList>
            <person name="Kallberg Y."/>
            <person name="Tangrot J."/>
            <person name="Rosling A."/>
        </authorList>
    </citation>
    <scope>NUCLEOTIDE SEQUENCE</scope>
    <source>
        <strain evidence="1">MA461A</strain>
    </source>
</reference>
<gene>
    <name evidence="1" type="ORF">RPERSI_LOCUS28269</name>
</gene>
<comment type="caution">
    <text evidence="1">The sequence shown here is derived from an EMBL/GenBank/DDBJ whole genome shotgun (WGS) entry which is preliminary data.</text>
</comment>
<feature type="non-terminal residue" evidence="1">
    <location>
        <position position="52"/>
    </location>
</feature>
<proteinExistence type="predicted"/>
<protein>
    <submittedName>
        <fullName evidence="1">29942_t:CDS:1</fullName>
    </submittedName>
</protein>
<evidence type="ECO:0000313" key="2">
    <source>
        <dbReference type="Proteomes" id="UP000789920"/>
    </source>
</evidence>